<evidence type="ECO:0000313" key="11">
    <source>
        <dbReference type="EMBL" id="GAB64176.1"/>
    </source>
</evidence>
<dbReference type="GO" id="GO:0007234">
    <property type="term" value="P:osmosensory signaling via phosphorelay pathway"/>
    <property type="evidence" value="ECO:0007669"/>
    <property type="project" value="TreeGrafter"/>
</dbReference>
<evidence type="ECO:0000256" key="5">
    <source>
        <dbReference type="ARBA" id="ARBA00022777"/>
    </source>
</evidence>
<evidence type="ECO:0000256" key="7">
    <source>
        <dbReference type="SAM" id="Coils"/>
    </source>
</evidence>
<dbReference type="Gene3D" id="3.30.450.20">
    <property type="entry name" value="PAS domain"/>
    <property type="match status" value="2"/>
</dbReference>
<dbReference type="InterPro" id="IPR000700">
    <property type="entry name" value="PAS-assoc_C"/>
</dbReference>
<feature type="domain" description="PAC" evidence="10">
    <location>
        <begin position="508"/>
        <end position="560"/>
    </location>
</feature>
<name>I3IR31_9BACT</name>
<keyword evidence="6" id="KW-0472">Membrane</keyword>
<dbReference type="InterPro" id="IPR005467">
    <property type="entry name" value="His_kinase_dom"/>
</dbReference>
<feature type="coiled-coil region" evidence="7">
    <location>
        <begin position="544"/>
        <end position="578"/>
    </location>
</feature>
<dbReference type="STRING" id="247490.KSU1_D0867"/>
<dbReference type="FunFam" id="3.30.565.10:FF:000006">
    <property type="entry name" value="Sensor histidine kinase WalK"/>
    <property type="match status" value="1"/>
</dbReference>
<dbReference type="InterPro" id="IPR035965">
    <property type="entry name" value="PAS-like_dom_sf"/>
</dbReference>
<gene>
    <name evidence="11" type="ORF">KSU1_D0867</name>
</gene>
<dbReference type="OrthoDB" id="231918at2"/>
<comment type="catalytic activity">
    <reaction evidence="1">
        <text>ATP + protein L-histidine = ADP + protein N-phospho-L-histidine.</text>
        <dbReference type="EC" id="2.7.13.3"/>
    </reaction>
</comment>
<dbReference type="EMBL" id="BAFH01000004">
    <property type="protein sequence ID" value="GAB64176.1"/>
    <property type="molecule type" value="Genomic_DNA"/>
</dbReference>
<proteinExistence type="predicted"/>
<dbReference type="PANTHER" id="PTHR42878:SF15">
    <property type="entry name" value="BACTERIOPHYTOCHROME"/>
    <property type="match status" value="1"/>
</dbReference>
<dbReference type="SUPFAM" id="SSF55785">
    <property type="entry name" value="PYP-like sensor domain (PAS domain)"/>
    <property type="match status" value="2"/>
</dbReference>
<dbReference type="Proteomes" id="UP000002985">
    <property type="component" value="Unassembled WGS sequence"/>
</dbReference>
<dbReference type="GO" id="GO:0016020">
    <property type="term" value="C:membrane"/>
    <property type="evidence" value="ECO:0007669"/>
    <property type="project" value="UniProtKB-SubCell"/>
</dbReference>
<evidence type="ECO:0000256" key="6">
    <source>
        <dbReference type="ARBA" id="ARBA00023136"/>
    </source>
</evidence>
<evidence type="ECO:0000259" key="10">
    <source>
        <dbReference type="PROSITE" id="PS50113"/>
    </source>
</evidence>
<dbReference type="InterPro" id="IPR025847">
    <property type="entry name" value="MEDS_domain"/>
</dbReference>
<dbReference type="GO" id="GO:0000156">
    <property type="term" value="F:phosphorelay response regulator activity"/>
    <property type="evidence" value="ECO:0007669"/>
    <property type="project" value="TreeGrafter"/>
</dbReference>
<dbReference type="AlphaFoldDB" id="I3IR31"/>
<accession>I3IR31</accession>
<evidence type="ECO:0000313" key="12">
    <source>
        <dbReference type="Proteomes" id="UP000002985"/>
    </source>
</evidence>
<dbReference type="SUPFAM" id="SSF47384">
    <property type="entry name" value="Homodimeric domain of signal transducing histidine kinase"/>
    <property type="match status" value="1"/>
</dbReference>
<dbReference type="CDD" id="cd00082">
    <property type="entry name" value="HisKA"/>
    <property type="match status" value="1"/>
</dbReference>
<keyword evidence="4" id="KW-0808">Transferase</keyword>
<dbReference type="Pfam" id="PF00512">
    <property type="entry name" value="HisKA"/>
    <property type="match status" value="1"/>
</dbReference>
<dbReference type="InterPro" id="IPR001610">
    <property type="entry name" value="PAC"/>
</dbReference>
<dbReference type="CDD" id="cd00130">
    <property type="entry name" value="PAS"/>
    <property type="match status" value="2"/>
</dbReference>
<dbReference type="InterPro" id="IPR000014">
    <property type="entry name" value="PAS"/>
</dbReference>
<feature type="domain" description="Histidine kinase" evidence="8">
    <location>
        <begin position="585"/>
        <end position="796"/>
    </location>
</feature>
<dbReference type="PANTHER" id="PTHR42878">
    <property type="entry name" value="TWO-COMPONENT HISTIDINE KINASE"/>
    <property type="match status" value="1"/>
</dbReference>
<dbReference type="Gene3D" id="1.10.287.130">
    <property type="match status" value="1"/>
</dbReference>
<dbReference type="eggNOG" id="COG4251">
    <property type="taxonomic scope" value="Bacteria"/>
</dbReference>
<dbReference type="PRINTS" id="PR00344">
    <property type="entry name" value="BCTRLSENSOR"/>
</dbReference>
<dbReference type="SMART" id="SM00388">
    <property type="entry name" value="HisKA"/>
    <property type="match status" value="1"/>
</dbReference>
<dbReference type="PROSITE" id="PS50112">
    <property type="entry name" value="PAS"/>
    <property type="match status" value="2"/>
</dbReference>
<dbReference type="InterPro" id="IPR003661">
    <property type="entry name" value="HisK_dim/P_dom"/>
</dbReference>
<sequence length="796" mass="92044">MANIMRKTGIDIIGDTPWGTHLSQFYQTREDLIDILVPYFKAGLKNNEFCMWITSEPLTVEEAKSAMKKILPDFEHYIIKNQIEIIPYTEWYLKDGIFNLQEVLNGWVDKLNRAMTKGYDGMRITGNTAWLEKKDWKSFADYEEAIDNVLSYYPMMAICSYSLDKCRAYEIIDVVRNHQLALIKREGKLELIQNIEKKRVREVLQKSEEKYRILYETIKDGIVATDMDGHILECNEAYAGMLGYSKEEIKKLTYQQLTPEKWHQMEAEKVKELIVERNYTDEYEKEYIRKDGTVFPISIRVWVIRDENGKPKGTWGIVRDITESRRAEEEIKNTAKFPSENPYPVLRIAQDGTILYANSSGKFFLHEWNCEVGQCIPDFLYQFITHAFHTKAIKKGIEMNHGDRIFSFTIVPVKDTSYVNLYGVDVTERKQMEDGLRKLSNAVEQNPCSIVITNTRGKIEYVNSKFVQLTGYTFDEVVGKNPRILKSGKTPIEVYEQLWVVIASGNVWHGEFVNKKKNGELYWESASISPIKKADGTIAHFVAIKEDITEQKRVENELRKQRDQLEYLTTQLTAANKELEAFCYSVSHDLRAPLRGIDGFSKALMEDYADTLDEQGKNYLHRIRAASQRMGQLINDLLNLSRITRSEMRRKEVDLSAMVKTLALELREKQPERRVEFIVADELIANGDPQLLRIAMENLLNNAWKFTKTCMHAKIEFGFTRCNGNLVYFVRDNGAGFDMAYIDKLFAAFQRLHSSSEFEGTGIGLATVQRIIHRHGGQIWAEGEVNKGATFYFTLP</sequence>
<protein>
    <recommendedName>
        <fullName evidence="2">histidine kinase</fullName>
        <ecNumber evidence="2">2.7.13.3</ecNumber>
    </recommendedName>
</protein>
<organism evidence="11 12">
    <name type="scientific">Candidatus Jettenia caeni</name>
    <dbReference type="NCBI Taxonomy" id="247490"/>
    <lineage>
        <taxon>Bacteria</taxon>
        <taxon>Pseudomonadati</taxon>
        <taxon>Planctomycetota</taxon>
        <taxon>Candidatus Brocadiia</taxon>
        <taxon>Candidatus Brocadiales</taxon>
        <taxon>Candidatus Brocadiaceae</taxon>
        <taxon>Candidatus Jettenia</taxon>
    </lineage>
</organism>
<dbReference type="InterPro" id="IPR036097">
    <property type="entry name" value="HisK_dim/P_sf"/>
</dbReference>
<dbReference type="SMART" id="SM00086">
    <property type="entry name" value="PAC"/>
    <property type="match status" value="2"/>
</dbReference>
<dbReference type="InterPro" id="IPR003594">
    <property type="entry name" value="HATPase_dom"/>
</dbReference>
<dbReference type="PROSITE" id="PS50109">
    <property type="entry name" value="HIS_KIN"/>
    <property type="match status" value="1"/>
</dbReference>
<evidence type="ECO:0000256" key="3">
    <source>
        <dbReference type="ARBA" id="ARBA00022553"/>
    </source>
</evidence>
<evidence type="ECO:0000256" key="1">
    <source>
        <dbReference type="ARBA" id="ARBA00000085"/>
    </source>
</evidence>
<dbReference type="InterPro" id="IPR050351">
    <property type="entry name" value="BphY/WalK/GraS-like"/>
</dbReference>
<keyword evidence="12" id="KW-1185">Reference proteome</keyword>
<dbReference type="FunFam" id="1.10.287.130:FF:000070">
    <property type="entry name" value="Histidine kinase sensor protein"/>
    <property type="match status" value="1"/>
</dbReference>
<reference evidence="11 12" key="1">
    <citation type="journal article" date="2012" name="FEBS Lett.">
        <title>Anammox organism KSU-1 expresses a NirK-type copper-containing nitrite reductase instead of a NirS-type with cytochrome cd1.</title>
        <authorList>
            <person name="Hira D."/>
            <person name="Toh H."/>
            <person name="Migita C.T."/>
            <person name="Okubo H."/>
            <person name="Nishiyama T."/>
            <person name="Hattori M."/>
            <person name="Furukawa K."/>
            <person name="Fujii T."/>
        </authorList>
    </citation>
    <scope>NUCLEOTIDE SEQUENCE [LARGE SCALE GENOMIC DNA]</scope>
</reference>
<dbReference type="InterPro" id="IPR004358">
    <property type="entry name" value="Sig_transdc_His_kin-like_C"/>
</dbReference>
<evidence type="ECO:0000256" key="2">
    <source>
        <dbReference type="ARBA" id="ARBA00012438"/>
    </source>
</evidence>
<evidence type="ECO:0000259" key="8">
    <source>
        <dbReference type="PROSITE" id="PS50109"/>
    </source>
</evidence>
<dbReference type="GO" id="GO:0000155">
    <property type="term" value="F:phosphorelay sensor kinase activity"/>
    <property type="evidence" value="ECO:0007669"/>
    <property type="project" value="InterPro"/>
</dbReference>
<dbReference type="Pfam" id="PF13426">
    <property type="entry name" value="PAS_9"/>
    <property type="match status" value="2"/>
</dbReference>
<dbReference type="eggNOG" id="COG2203">
    <property type="taxonomic scope" value="Bacteria"/>
</dbReference>
<feature type="domain" description="PAS" evidence="9">
    <location>
        <begin position="435"/>
        <end position="481"/>
    </location>
</feature>
<dbReference type="GO" id="GO:0030295">
    <property type="term" value="F:protein kinase activator activity"/>
    <property type="evidence" value="ECO:0007669"/>
    <property type="project" value="TreeGrafter"/>
</dbReference>
<dbReference type="NCBIfam" id="TIGR00229">
    <property type="entry name" value="sensory_box"/>
    <property type="match status" value="2"/>
</dbReference>
<dbReference type="eggNOG" id="COG3829">
    <property type="taxonomic scope" value="Bacteria"/>
</dbReference>
<evidence type="ECO:0000259" key="9">
    <source>
        <dbReference type="PROSITE" id="PS50112"/>
    </source>
</evidence>
<dbReference type="EC" id="2.7.13.3" evidence="2"/>
<dbReference type="Pfam" id="PF14417">
    <property type="entry name" value="MEDS"/>
    <property type="match status" value="1"/>
</dbReference>
<dbReference type="SUPFAM" id="SSF55874">
    <property type="entry name" value="ATPase domain of HSP90 chaperone/DNA topoisomerase II/histidine kinase"/>
    <property type="match status" value="1"/>
</dbReference>
<dbReference type="Pfam" id="PF02518">
    <property type="entry name" value="HATPase_c"/>
    <property type="match status" value="1"/>
</dbReference>
<dbReference type="SMART" id="SM00387">
    <property type="entry name" value="HATPase_c"/>
    <property type="match status" value="1"/>
</dbReference>
<dbReference type="PROSITE" id="PS50113">
    <property type="entry name" value="PAC"/>
    <property type="match status" value="2"/>
</dbReference>
<evidence type="ECO:0000256" key="4">
    <source>
        <dbReference type="ARBA" id="ARBA00022679"/>
    </source>
</evidence>
<keyword evidence="5 11" id="KW-0418">Kinase</keyword>
<feature type="domain" description="PAC" evidence="10">
    <location>
        <begin position="281"/>
        <end position="333"/>
    </location>
</feature>
<keyword evidence="7" id="KW-0175">Coiled coil</keyword>
<dbReference type="SMART" id="SM00091">
    <property type="entry name" value="PAS"/>
    <property type="match status" value="3"/>
</dbReference>
<comment type="caution">
    <text evidence="11">The sequence shown here is derived from an EMBL/GenBank/DDBJ whole genome shotgun (WGS) entry which is preliminary data.</text>
</comment>
<feature type="domain" description="PAS" evidence="9">
    <location>
        <begin position="207"/>
        <end position="249"/>
    </location>
</feature>
<dbReference type="Gene3D" id="3.30.565.10">
    <property type="entry name" value="Histidine kinase-like ATPase, C-terminal domain"/>
    <property type="match status" value="1"/>
</dbReference>
<keyword evidence="3" id="KW-0597">Phosphoprotein</keyword>
<dbReference type="InterPro" id="IPR036890">
    <property type="entry name" value="HATPase_C_sf"/>
</dbReference>